<keyword evidence="3" id="KW-1185">Reference proteome</keyword>
<feature type="region of interest" description="Disordered" evidence="1">
    <location>
        <begin position="32"/>
        <end position="53"/>
    </location>
</feature>
<gene>
    <name evidence="2" type="ORF">BD626DRAFT_255844</name>
</gene>
<protein>
    <submittedName>
        <fullName evidence="2">Uncharacterized protein</fullName>
    </submittedName>
</protein>
<accession>A0A550CII9</accession>
<sequence length="173" mass="19813">MHRYRIAYAQQRVQQRKRQTLSKIETDLLRYRRDDEPSNKTNGQEEMFLGGRGGINDCGTSEMNVAKVRGRSSWMSRRRSSARSAYCQHSDGQILASIKVVVYAPEPIHRLSVRLRSDRKAVAESRSRRRARYGPAVQFSASSWDADPHSASQVLPRIQRAPRTSLKVRSTIL</sequence>
<dbReference type="EMBL" id="VDMD01000007">
    <property type="protein sequence ID" value="TRM64641.1"/>
    <property type="molecule type" value="Genomic_DNA"/>
</dbReference>
<name>A0A550CII9_9AGAR</name>
<dbReference type="Proteomes" id="UP000320762">
    <property type="component" value="Unassembled WGS sequence"/>
</dbReference>
<proteinExistence type="predicted"/>
<reference evidence="2 3" key="1">
    <citation type="journal article" date="2019" name="New Phytol.">
        <title>Comparative genomics reveals unique wood-decay strategies and fruiting body development in the Schizophyllaceae.</title>
        <authorList>
            <person name="Almasi E."/>
            <person name="Sahu N."/>
            <person name="Krizsan K."/>
            <person name="Balint B."/>
            <person name="Kovacs G.M."/>
            <person name="Kiss B."/>
            <person name="Cseklye J."/>
            <person name="Drula E."/>
            <person name="Henrissat B."/>
            <person name="Nagy I."/>
            <person name="Chovatia M."/>
            <person name="Adam C."/>
            <person name="LaButti K."/>
            <person name="Lipzen A."/>
            <person name="Riley R."/>
            <person name="Grigoriev I.V."/>
            <person name="Nagy L.G."/>
        </authorList>
    </citation>
    <scope>NUCLEOTIDE SEQUENCE [LARGE SCALE GENOMIC DNA]</scope>
    <source>
        <strain evidence="2 3">NL-1724</strain>
    </source>
</reference>
<dbReference type="AlphaFoldDB" id="A0A550CII9"/>
<evidence type="ECO:0000313" key="2">
    <source>
        <dbReference type="EMBL" id="TRM64641.1"/>
    </source>
</evidence>
<organism evidence="2 3">
    <name type="scientific">Schizophyllum amplum</name>
    <dbReference type="NCBI Taxonomy" id="97359"/>
    <lineage>
        <taxon>Eukaryota</taxon>
        <taxon>Fungi</taxon>
        <taxon>Dikarya</taxon>
        <taxon>Basidiomycota</taxon>
        <taxon>Agaricomycotina</taxon>
        <taxon>Agaricomycetes</taxon>
        <taxon>Agaricomycetidae</taxon>
        <taxon>Agaricales</taxon>
        <taxon>Schizophyllaceae</taxon>
        <taxon>Schizophyllum</taxon>
    </lineage>
</organism>
<comment type="caution">
    <text evidence="2">The sequence shown here is derived from an EMBL/GenBank/DDBJ whole genome shotgun (WGS) entry which is preliminary data.</text>
</comment>
<evidence type="ECO:0000313" key="3">
    <source>
        <dbReference type="Proteomes" id="UP000320762"/>
    </source>
</evidence>
<evidence type="ECO:0000256" key="1">
    <source>
        <dbReference type="SAM" id="MobiDB-lite"/>
    </source>
</evidence>